<dbReference type="EMBL" id="VSSQ01074231">
    <property type="protein sequence ID" value="MPN25159.1"/>
    <property type="molecule type" value="Genomic_DNA"/>
</dbReference>
<dbReference type="SUPFAM" id="SSF49785">
    <property type="entry name" value="Galactose-binding domain-like"/>
    <property type="match status" value="1"/>
</dbReference>
<accession>A0A645GH92</accession>
<dbReference type="Gene3D" id="2.60.120.260">
    <property type="entry name" value="Galactose-binding domain-like"/>
    <property type="match status" value="1"/>
</dbReference>
<reference evidence="1" key="1">
    <citation type="submission" date="2019-08" db="EMBL/GenBank/DDBJ databases">
        <authorList>
            <person name="Kucharzyk K."/>
            <person name="Murdoch R.W."/>
            <person name="Higgins S."/>
            <person name="Loffler F."/>
        </authorList>
    </citation>
    <scope>NUCLEOTIDE SEQUENCE</scope>
</reference>
<organism evidence="1">
    <name type="scientific">bioreactor metagenome</name>
    <dbReference type="NCBI Taxonomy" id="1076179"/>
    <lineage>
        <taxon>unclassified sequences</taxon>
        <taxon>metagenomes</taxon>
        <taxon>ecological metagenomes</taxon>
    </lineage>
</organism>
<name>A0A645GH92_9ZZZZ</name>
<dbReference type="CDD" id="cd04084">
    <property type="entry name" value="CBM6_xylanase-like"/>
    <property type="match status" value="1"/>
</dbReference>
<comment type="caution">
    <text evidence="1">The sequence shown here is derived from an EMBL/GenBank/DDBJ whole genome shotgun (WGS) entry which is preliminary data.</text>
</comment>
<proteinExistence type="predicted"/>
<dbReference type="InterPro" id="IPR008979">
    <property type="entry name" value="Galactose-bd-like_sf"/>
</dbReference>
<protein>
    <submittedName>
        <fullName evidence="1">Xylosidase/arabinosidase</fullName>
    </submittedName>
</protein>
<gene>
    <name evidence="1" type="primary">xylA_21</name>
    <name evidence="1" type="ORF">SDC9_172566</name>
</gene>
<dbReference type="AlphaFoldDB" id="A0A645GH92"/>
<sequence>MRGEGEYPAHIACHLFVQDGMERYTGVPGQPRIMQEGSDWAPADSYIGDIKDGTTIGFRYFDCRGVRGIRIKTRAYMQGVFEIRLAWDGDVLGSIPVSNSNIWVQGEAEISIPDGVQSLYLTYRGTGTLVQLKTFEFVV</sequence>
<evidence type="ECO:0000313" key="1">
    <source>
        <dbReference type="EMBL" id="MPN25159.1"/>
    </source>
</evidence>